<evidence type="ECO:0000313" key="2">
    <source>
        <dbReference type="Proteomes" id="UP000007350"/>
    </source>
</evidence>
<dbReference type="EMBL" id="AHKC01010969">
    <property type="protein sequence ID" value="EKF31179.1"/>
    <property type="molecule type" value="Genomic_DNA"/>
</dbReference>
<reference evidence="1 2" key="1">
    <citation type="journal article" date="2012" name="BMC Genomics">
        <title>Comparative genomic analysis of human infective Trypanosoma cruzi lineages with the bat-restricted subspecies T. cruzi marinkellei.</title>
        <authorList>
            <person name="Franzen O."/>
            <person name="Talavera-Lopez C."/>
            <person name="Ochaya S."/>
            <person name="Butler C.E."/>
            <person name="Messenger L.A."/>
            <person name="Lewis M.D."/>
            <person name="Llewellyn M.S."/>
            <person name="Marinkelle C.J."/>
            <person name="Tyler K.M."/>
            <person name="Miles M.A."/>
            <person name="Andersson B."/>
        </authorList>
    </citation>
    <scope>NUCLEOTIDE SEQUENCE [LARGE SCALE GENOMIC DNA]</scope>
    <source>
        <strain evidence="1 2">B7</strain>
    </source>
</reference>
<dbReference type="AlphaFoldDB" id="K2MZJ7"/>
<protein>
    <submittedName>
        <fullName evidence="1">Chaperone DNAJ protein, putative</fullName>
    </submittedName>
</protein>
<comment type="caution">
    <text evidence="1">The sequence shown here is derived from an EMBL/GenBank/DDBJ whole genome shotgun (WGS) entry which is preliminary data.</text>
</comment>
<organism evidence="1 2">
    <name type="scientific">Trypanosoma cruzi marinkellei</name>
    <dbReference type="NCBI Taxonomy" id="85056"/>
    <lineage>
        <taxon>Eukaryota</taxon>
        <taxon>Discoba</taxon>
        <taxon>Euglenozoa</taxon>
        <taxon>Kinetoplastea</taxon>
        <taxon>Metakinetoplastina</taxon>
        <taxon>Trypanosomatida</taxon>
        <taxon>Trypanosomatidae</taxon>
        <taxon>Trypanosoma</taxon>
        <taxon>Schizotrypanum</taxon>
    </lineage>
</organism>
<accession>K2MZJ7</accession>
<dbReference type="OrthoDB" id="10250354at2759"/>
<evidence type="ECO:0000313" key="1">
    <source>
        <dbReference type="EMBL" id="EKF31179.1"/>
    </source>
</evidence>
<name>K2MZJ7_TRYCR</name>
<sequence>MRQRMREARLKERELLAAERREEENLRRVIFLDEKSEREQLIEPQEKLERRRIWMEHKLNIRNCVLRLGLRRTVEKEEASREVLLSLQWEQFDVLSLQNKESWGRARCRMEEDLSWKQLASHHAEIQRVIFLREQKQMMCDYCMEFEALRFSEAMAFALIELQRQEHVNRLQLVKEFHDYCRVHCGILQELMENGLMESALIGERTLLINEEESARALLLLDLHECKDRHALEKDELSEVLKLIKQRACERHANHLKEVKQTRLAERRVKEATIAALQAEIRHLQRAMRAASLPVPPGGGRGGFAENLPCGVEFLGEEGIDTVARSSLDLCCGALRNKDATVSNGDSRHCGSWQ</sequence>
<keyword evidence="2" id="KW-1185">Reference proteome</keyword>
<proteinExistence type="predicted"/>
<gene>
    <name evidence="1" type="ORF">MOQ_004989</name>
</gene>
<dbReference type="Proteomes" id="UP000007350">
    <property type="component" value="Unassembled WGS sequence"/>
</dbReference>